<dbReference type="PIRSF" id="PIRSF016521">
    <property type="entry name" value="Acyl-CoA_hydro"/>
    <property type="match status" value="1"/>
</dbReference>
<dbReference type="InterPro" id="IPR014940">
    <property type="entry name" value="BAAT_C"/>
</dbReference>
<dbReference type="PANTHER" id="PTHR10824">
    <property type="entry name" value="ACYL-COENZYME A THIOESTERASE-RELATED"/>
    <property type="match status" value="1"/>
</dbReference>
<gene>
    <name evidence="5" type="ORF">EHF33_14325</name>
</gene>
<dbReference type="EMBL" id="CP034184">
    <property type="protein sequence ID" value="AZI44088.1"/>
    <property type="molecule type" value="Genomic_DNA"/>
</dbReference>
<feature type="active site" description="Charge relay system" evidence="2">
    <location>
        <position position="210"/>
    </location>
</feature>
<comment type="similarity">
    <text evidence="1">Belongs to the C/M/P thioester hydrolase family.</text>
</comment>
<feature type="active site" description="Charge relay system" evidence="2">
    <location>
        <position position="324"/>
    </location>
</feature>
<evidence type="ECO:0000256" key="2">
    <source>
        <dbReference type="PIRSR" id="PIRSR016521-1"/>
    </source>
</evidence>
<dbReference type="GO" id="GO:0047617">
    <property type="term" value="F:fatty acyl-CoA hydrolase activity"/>
    <property type="evidence" value="ECO:0007669"/>
    <property type="project" value="TreeGrafter"/>
</dbReference>
<dbReference type="Gene3D" id="3.40.50.1820">
    <property type="entry name" value="alpha/beta hydrolase"/>
    <property type="match status" value="1"/>
</dbReference>
<reference evidence="5 6" key="1">
    <citation type="submission" date="2018-11" db="EMBL/GenBank/DDBJ databases">
        <title>Deinococcus shelandsis sp. nov., isolated from South Shetland Islands soil of Antarctica.</title>
        <authorList>
            <person name="Tian J."/>
        </authorList>
    </citation>
    <scope>NUCLEOTIDE SEQUENCE [LARGE SCALE GENOMIC DNA]</scope>
    <source>
        <strain evidence="5 6">S14-83T</strain>
    </source>
</reference>
<dbReference type="Pfam" id="PF08840">
    <property type="entry name" value="BAAT_C"/>
    <property type="match status" value="1"/>
</dbReference>
<feature type="domain" description="Acyl-CoA thioester hydrolase/bile acid-CoA amino acid N-acetyltransferase" evidence="3">
    <location>
        <begin position="7"/>
        <end position="116"/>
    </location>
</feature>
<evidence type="ECO:0000259" key="4">
    <source>
        <dbReference type="Pfam" id="PF08840"/>
    </source>
</evidence>
<evidence type="ECO:0000313" key="6">
    <source>
        <dbReference type="Proteomes" id="UP000276417"/>
    </source>
</evidence>
<dbReference type="InterPro" id="IPR042490">
    <property type="entry name" value="Thio_Ohase/BAAT_N"/>
</dbReference>
<evidence type="ECO:0008006" key="7">
    <source>
        <dbReference type="Google" id="ProtNLM"/>
    </source>
</evidence>
<dbReference type="SUPFAM" id="SSF53474">
    <property type="entry name" value="alpha/beta-Hydrolases"/>
    <property type="match status" value="1"/>
</dbReference>
<proteinExistence type="inferred from homology"/>
<dbReference type="AlphaFoldDB" id="A0A3G8YFL9"/>
<dbReference type="InterPro" id="IPR016662">
    <property type="entry name" value="Acyl-CoA_thioEstase_long-chain"/>
</dbReference>
<protein>
    <recommendedName>
        <fullName evidence="7">Acyl-CoA thioesterase</fullName>
    </recommendedName>
</protein>
<dbReference type="Proteomes" id="UP000276417">
    <property type="component" value="Chromosome 2"/>
</dbReference>
<dbReference type="KEGG" id="dph:EHF33_14325"/>
<dbReference type="OrthoDB" id="8922993at2"/>
<feature type="domain" description="BAAT/Acyl-CoA thioester hydrolase C-terminal" evidence="4">
    <location>
        <begin position="181"/>
        <end position="371"/>
    </location>
</feature>
<sequence>MEMPWWTPSNEVQVMAHAVDQYGERWRSSVTFITTPDGHLNLGRQAPLSGSYRGIDPGGLLCSLRPRPDLSPAYFEPSPGGYDVTVSVTLGGALLSQTSTHRLMCSPDLHKASVRERELVGTLFRPPSAQTLRRACIRLGGSEGGLYDTEGAHLASEGFMVFSLAYFGVPDTELPNQLINIPLEYFQRALAFLQAQPEVAGRRVGITGASKGGEAALLIVATFPDAIGAVAAFSPSGLIFEGIDRTGTFPAGQAMSSWSLDDQPLPYLAYRTDWDALFAEPGPFSMTPAHWEAVAAASPQEVAAATIPVERIDGAVLLVSGEQDQAWQATALSRRVEERRKQANLPAQHLWHPRDGHALSLPGLPTYTSVPWTAMGRDDDANARLQFEGWQARLETLSAAWY</sequence>
<accession>A0A3G8YFL9</accession>
<evidence type="ECO:0000313" key="5">
    <source>
        <dbReference type="EMBL" id="AZI44088.1"/>
    </source>
</evidence>
<keyword evidence="6" id="KW-1185">Reference proteome</keyword>
<evidence type="ECO:0000259" key="3">
    <source>
        <dbReference type="Pfam" id="PF04775"/>
    </source>
</evidence>
<dbReference type="PANTHER" id="PTHR10824:SF4">
    <property type="entry name" value="ACYL-COENZYME A THIOESTERASE 1-LIKE"/>
    <property type="match status" value="1"/>
</dbReference>
<dbReference type="GO" id="GO:0006637">
    <property type="term" value="P:acyl-CoA metabolic process"/>
    <property type="evidence" value="ECO:0007669"/>
    <property type="project" value="InterPro"/>
</dbReference>
<name>A0A3G8YFL9_9DEIO</name>
<dbReference type="Pfam" id="PF04775">
    <property type="entry name" value="Bile_Hydr_Trans"/>
    <property type="match status" value="1"/>
</dbReference>
<dbReference type="InterPro" id="IPR029058">
    <property type="entry name" value="AB_hydrolase_fold"/>
</dbReference>
<feature type="active site" description="Charge relay system" evidence="2">
    <location>
        <position position="357"/>
    </location>
</feature>
<evidence type="ECO:0000256" key="1">
    <source>
        <dbReference type="ARBA" id="ARBA00006538"/>
    </source>
</evidence>
<organism evidence="5 6">
    <name type="scientific">Deinococcus psychrotolerans</name>
    <dbReference type="NCBI Taxonomy" id="2489213"/>
    <lineage>
        <taxon>Bacteria</taxon>
        <taxon>Thermotogati</taxon>
        <taxon>Deinococcota</taxon>
        <taxon>Deinococci</taxon>
        <taxon>Deinococcales</taxon>
        <taxon>Deinococcaceae</taxon>
        <taxon>Deinococcus</taxon>
    </lineage>
</organism>
<dbReference type="Gene3D" id="2.60.40.2240">
    <property type="entry name" value="Acyl-CoA thioester hydrolase/BAAT N-terminal domain"/>
    <property type="match status" value="1"/>
</dbReference>
<dbReference type="GO" id="GO:0006631">
    <property type="term" value="P:fatty acid metabolic process"/>
    <property type="evidence" value="ECO:0007669"/>
    <property type="project" value="TreeGrafter"/>
</dbReference>
<dbReference type="InterPro" id="IPR006862">
    <property type="entry name" value="Thio_Ohase/aa_AcTrfase"/>
</dbReference>